<dbReference type="AlphaFoldDB" id="A0AAD8IAX6"/>
<feature type="region of interest" description="Disordered" evidence="1">
    <location>
        <begin position="300"/>
        <end position="325"/>
    </location>
</feature>
<dbReference type="Pfam" id="PF13963">
    <property type="entry name" value="Transpos_assoc"/>
    <property type="match status" value="1"/>
</dbReference>
<dbReference type="InterPro" id="IPR004252">
    <property type="entry name" value="Probable_transposase_24"/>
</dbReference>
<dbReference type="Pfam" id="PF03004">
    <property type="entry name" value="Transposase_24"/>
    <property type="match status" value="1"/>
</dbReference>
<feature type="region of interest" description="Disordered" evidence="1">
    <location>
        <begin position="86"/>
        <end position="112"/>
    </location>
</feature>
<comment type="caution">
    <text evidence="3">The sequence shown here is derived from an EMBL/GenBank/DDBJ whole genome shotgun (WGS) entry which is preliminary data.</text>
</comment>
<proteinExistence type="predicted"/>
<gene>
    <name evidence="3" type="ORF">POM88_019583</name>
</gene>
<evidence type="ECO:0000259" key="2">
    <source>
        <dbReference type="Pfam" id="PF13963"/>
    </source>
</evidence>
<keyword evidence="4" id="KW-1185">Reference proteome</keyword>
<feature type="region of interest" description="Disordered" evidence="1">
    <location>
        <begin position="400"/>
        <end position="450"/>
    </location>
</feature>
<dbReference type="EMBL" id="JAUIZM010000005">
    <property type="protein sequence ID" value="KAK1381848.1"/>
    <property type="molecule type" value="Genomic_DNA"/>
</dbReference>
<dbReference type="Proteomes" id="UP001237642">
    <property type="component" value="Unassembled WGS sequence"/>
</dbReference>
<feature type="domain" description="Transposase-associated" evidence="2">
    <location>
        <begin position="5"/>
        <end position="84"/>
    </location>
</feature>
<evidence type="ECO:0000313" key="3">
    <source>
        <dbReference type="EMBL" id="KAK1381848.1"/>
    </source>
</evidence>
<dbReference type="InterPro" id="IPR029480">
    <property type="entry name" value="Transpos_assoc"/>
</dbReference>
<evidence type="ECO:0000313" key="4">
    <source>
        <dbReference type="Proteomes" id="UP001237642"/>
    </source>
</evidence>
<sequence length="450" mass="51319">MSSNRSWISRPNQRGVNGLSQDFLNGVNEFISFAERNCKEADGRIRCPCCTCCNSTLKSLDEVRFDIVSNGFLPNYTYWDSHGEGDEDLYSSESDEDSHSSGSRDEIDDDDDDVFDPYEIDFEAEMRAQDPLITFDQMNTLLDTQFKKWMLNKAYYDFDPKHGTKNDAREALNTHMRRNMRKTLYNERKQVVWKPICEHWESPKFEKKSYAAKEAREHQKIPHTSGAISFQRRAWDIRDKTGNEPKLYDLFLRWHTKDKENKEFTSQAVRIIVEQYLAKCREQNGDPCEAPIDTSVEVVALPPTSGKKSRRRSVDDESGASTGRSVIQHIADDLVMQAVDRTVAFARAHPHEFDLAPEQVNMLAQSVAEGASDLPSDHPLTMATMRELVQVMVSVLGDVYGSNRPTSNCKKGKSIARQDEHRSDDDDGGQSPRPGRSRSGDRNGIWIRGD</sequence>
<accession>A0AAD8IAX6</accession>
<reference evidence="3" key="2">
    <citation type="submission" date="2023-05" db="EMBL/GenBank/DDBJ databases">
        <authorList>
            <person name="Schelkunov M.I."/>
        </authorList>
    </citation>
    <scope>NUCLEOTIDE SEQUENCE</scope>
    <source>
        <strain evidence="3">Hsosn_3</strain>
        <tissue evidence="3">Leaf</tissue>
    </source>
</reference>
<protein>
    <recommendedName>
        <fullName evidence="2">Transposase-associated domain-containing protein</fullName>
    </recommendedName>
</protein>
<reference evidence="3" key="1">
    <citation type="submission" date="2023-02" db="EMBL/GenBank/DDBJ databases">
        <title>Genome of toxic invasive species Heracleum sosnowskyi carries increased number of genes despite the absence of recent whole-genome duplications.</title>
        <authorList>
            <person name="Schelkunov M."/>
            <person name="Shtratnikova V."/>
            <person name="Makarenko M."/>
            <person name="Klepikova A."/>
            <person name="Omelchenko D."/>
            <person name="Novikova G."/>
            <person name="Obukhova E."/>
            <person name="Bogdanov V."/>
            <person name="Penin A."/>
            <person name="Logacheva M."/>
        </authorList>
    </citation>
    <scope>NUCLEOTIDE SEQUENCE</scope>
    <source>
        <strain evidence="3">Hsosn_3</strain>
        <tissue evidence="3">Leaf</tissue>
    </source>
</reference>
<name>A0AAD8IAX6_9APIA</name>
<evidence type="ECO:0000256" key="1">
    <source>
        <dbReference type="SAM" id="MobiDB-lite"/>
    </source>
</evidence>
<organism evidence="3 4">
    <name type="scientific">Heracleum sosnowskyi</name>
    <dbReference type="NCBI Taxonomy" id="360622"/>
    <lineage>
        <taxon>Eukaryota</taxon>
        <taxon>Viridiplantae</taxon>
        <taxon>Streptophyta</taxon>
        <taxon>Embryophyta</taxon>
        <taxon>Tracheophyta</taxon>
        <taxon>Spermatophyta</taxon>
        <taxon>Magnoliopsida</taxon>
        <taxon>eudicotyledons</taxon>
        <taxon>Gunneridae</taxon>
        <taxon>Pentapetalae</taxon>
        <taxon>asterids</taxon>
        <taxon>campanulids</taxon>
        <taxon>Apiales</taxon>
        <taxon>Apiaceae</taxon>
        <taxon>Apioideae</taxon>
        <taxon>apioid superclade</taxon>
        <taxon>Tordylieae</taxon>
        <taxon>Tordyliinae</taxon>
        <taxon>Heracleum</taxon>
    </lineage>
</organism>
<feature type="compositionally biased region" description="Acidic residues" evidence="1">
    <location>
        <begin position="86"/>
        <end position="96"/>
    </location>
</feature>